<reference evidence="3" key="1">
    <citation type="submission" date="2016-10" db="EMBL/GenBank/DDBJ databases">
        <authorList>
            <person name="Varghese N."/>
            <person name="Submissions S."/>
        </authorList>
    </citation>
    <scope>NUCLEOTIDE SEQUENCE [LARGE SCALE GENOMIC DNA]</scope>
    <source>
        <strain evidence="3">CGMCC 1.9127</strain>
    </source>
</reference>
<keyword evidence="2" id="KW-0808">Transferase</keyword>
<dbReference type="Gene3D" id="3.90.550.10">
    <property type="entry name" value="Spore Coat Polysaccharide Biosynthesis Protein SpsA, Chain A"/>
    <property type="match status" value="1"/>
</dbReference>
<dbReference type="Proteomes" id="UP000199297">
    <property type="component" value="Unassembled WGS sequence"/>
</dbReference>
<evidence type="ECO:0000313" key="2">
    <source>
        <dbReference type="EMBL" id="SEL70993.1"/>
    </source>
</evidence>
<dbReference type="SUPFAM" id="SSF53448">
    <property type="entry name" value="Nucleotide-diphospho-sugar transferases"/>
    <property type="match status" value="1"/>
</dbReference>
<dbReference type="AlphaFoldDB" id="A0A1H7SEU3"/>
<accession>A0A1H7SEU3</accession>
<dbReference type="RefSeq" id="WP_085283966.1">
    <property type="nucleotide sequence ID" value="NZ_FOBI01000018.1"/>
</dbReference>
<dbReference type="STRING" id="641665.GCA_002104455_02327"/>
<keyword evidence="3" id="KW-1185">Reference proteome</keyword>
<dbReference type="OrthoDB" id="8936324at2"/>
<dbReference type="Pfam" id="PF00535">
    <property type="entry name" value="Glycos_transf_2"/>
    <property type="match status" value="1"/>
</dbReference>
<evidence type="ECO:0000313" key="3">
    <source>
        <dbReference type="Proteomes" id="UP000199297"/>
    </source>
</evidence>
<dbReference type="EMBL" id="FOBI01000018">
    <property type="protein sequence ID" value="SEL70993.1"/>
    <property type="molecule type" value="Genomic_DNA"/>
</dbReference>
<proteinExistence type="predicted"/>
<sequence length="331" mass="39162">MDEVKLTVVITPRDRYSGVIECIENLYQLTPQPFYLKVLDLAYPKAIKKQLESLIASKDNAEIIEMGLIIPMEAMRKVRDKITTPYTMFLDNDSNVTENWAEPLLAVAEKEQAAIVNPLTLEKEGVDKGAELRNHLYTNEIRIVDVNGTDYLIEDKHYRRALPQEIPQEVRASEMFELHGVLFETKFLQKIEIPQMVIREHIDIAMQAKKMARKILTQPKSVVVFDNLGTRMELDDMRFFFYRWRKKLTWQSSRLFEQRWGYNFYAEQAMYHWVFRRRIFLFCRWLHLPISVSNNITRIIAKIKTTFKPVWDPLKDPIGESENFYINKNFG</sequence>
<name>A0A1H7SEU3_9GAMM</name>
<organism evidence="2 3">
    <name type="scientific">Colwellia chukchiensis</name>
    <dbReference type="NCBI Taxonomy" id="641665"/>
    <lineage>
        <taxon>Bacteria</taxon>
        <taxon>Pseudomonadati</taxon>
        <taxon>Pseudomonadota</taxon>
        <taxon>Gammaproteobacteria</taxon>
        <taxon>Alteromonadales</taxon>
        <taxon>Colwelliaceae</taxon>
        <taxon>Colwellia</taxon>
    </lineage>
</organism>
<feature type="domain" description="Glycosyltransferase 2-like" evidence="1">
    <location>
        <begin position="8"/>
        <end position="133"/>
    </location>
</feature>
<gene>
    <name evidence="2" type="ORF">SAMN05216262_11861</name>
</gene>
<dbReference type="InterPro" id="IPR029044">
    <property type="entry name" value="Nucleotide-diphossugar_trans"/>
</dbReference>
<evidence type="ECO:0000259" key="1">
    <source>
        <dbReference type="Pfam" id="PF00535"/>
    </source>
</evidence>
<dbReference type="InterPro" id="IPR001173">
    <property type="entry name" value="Glyco_trans_2-like"/>
</dbReference>
<protein>
    <submittedName>
        <fullName evidence="2">Glycosyltransferase, GT2 family</fullName>
    </submittedName>
</protein>
<dbReference type="GO" id="GO:0016740">
    <property type="term" value="F:transferase activity"/>
    <property type="evidence" value="ECO:0007669"/>
    <property type="project" value="UniProtKB-KW"/>
</dbReference>